<comment type="caution">
    <text evidence="1">The sequence shown here is derived from an EMBL/GenBank/DDBJ whole genome shotgun (WGS) entry which is preliminary data.</text>
</comment>
<reference evidence="1" key="1">
    <citation type="submission" date="2020-10" db="EMBL/GenBank/DDBJ databases">
        <title>Microbiome of the Black Sea water column analyzed by genome centric metagenomics.</title>
        <authorList>
            <person name="Cabello-Yeves P.J."/>
            <person name="Callieri C."/>
            <person name="Picazo A."/>
            <person name="Mehrshad M."/>
            <person name="Haro-Moreno J.M."/>
            <person name="Roda-Garcia J."/>
            <person name="Dzembekova N."/>
            <person name="Slabakova V."/>
            <person name="Slabakova N."/>
            <person name="Moncheva S."/>
            <person name="Rodriguez-Valera F."/>
        </authorList>
    </citation>
    <scope>NUCLEOTIDE SEQUENCE</scope>
    <source>
        <strain evidence="1">BS30m-G43</strain>
    </source>
</reference>
<evidence type="ECO:0000313" key="1">
    <source>
        <dbReference type="EMBL" id="MBL6903526.1"/>
    </source>
</evidence>
<dbReference type="AlphaFoldDB" id="A0A937M2M6"/>
<dbReference type="PANTHER" id="PTHR22603:SF66">
    <property type="entry name" value="ETHANOLAMINE KINASE"/>
    <property type="match status" value="1"/>
</dbReference>
<dbReference type="Gene3D" id="3.90.1200.10">
    <property type="match status" value="1"/>
</dbReference>
<gene>
    <name evidence="1" type="ORF">ISR29_04925</name>
</gene>
<dbReference type="GO" id="GO:0004305">
    <property type="term" value="F:ethanolamine kinase activity"/>
    <property type="evidence" value="ECO:0007669"/>
    <property type="project" value="TreeGrafter"/>
</dbReference>
<proteinExistence type="predicted"/>
<accession>A0A937M2M6</accession>
<sequence>MINLQNKINKISGNFKLENEIKSGPISKIFSCEFNNIKSIVRFDLPLASKLNLNRMKEIMILNEISFLNQSPKILFENISEGILIWEYIPGEQLNFSQKDEQLLTDLSRSLKKIHKIKLSKSLVTNFNESIIFYKTLLVNSPNQKLINKSLKLFEEINDEDSQLVFSHNDLNITNLLIGNNIYFLDWEYASMNSPYFDIASLVASFNLDHSEINILVEGYSDNFIAINKEKLKKWVSFTYYLDYLWRISIVKLDASYKQSMKLDEFENFLINL</sequence>
<dbReference type="SUPFAM" id="SSF56112">
    <property type="entry name" value="Protein kinase-like (PK-like)"/>
    <property type="match status" value="1"/>
</dbReference>
<dbReference type="GO" id="GO:0005737">
    <property type="term" value="C:cytoplasm"/>
    <property type="evidence" value="ECO:0007669"/>
    <property type="project" value="TreeGrafter"/>
</dbReference>
<dbReference type="EMBL" id="JADHSG010000007">
    <property type="protein sequence ID" value="MBL6903526.1"/>
    <property type="molecule type" value="Genomic_DNA"/>
</dbReference>
<protein>
    <submittedName>
        <fullName evidence="1">Phosphotransferase</fullName>
    </submittedName>
</protein>
<name>A0A937M2M6_9GAMM</name>
<evidence type="ECO:0000313" key="2">
    <source>
        <dbReference type="Proteomes" id="UP000705230"/>
    </source>
</evidence>
<dbReference type="GO" id="GO:0006646">
    <property type="term" value="P:phosphatidylethanolamine biosynthetic process"/>
    <property type="evidence" value="ECO:0007669"/>
    <property type="project" value="TreeGrafter"/>
</dbReference>
<dbReference type="Pfam" id="PF01633">
    <property type="entry name" value="Choline_kinase"/>
    <property type="match status" value="1"/>
</dbReference>
<dbReference type="PANTHER" id="PTHR22603">
    <property type="entry name" value="CHOLINE/ETHANOALAMINE KINASE"/>
    <property type="match status" value="1"/>
</dbReference>
<dbReference type="InterPro" id="IPR011009">
    <property type="entry name" value="Kinase-like_dom_sf"/>
</dbReference>
<organism evidence="1 2">
    <name type="scientific">SAR86 cluster bacterium</name>
    <dbReference type="NCBI Taxonomy" id="2030880"/>
    <lineage>
        <taxon>Bacteria</taxon>
        <taxon>Pseudomonadati</taxon>
        <taxon>Pseudomonadota</taxon>
        <taxon>Gammaproteobacteria</taxon>
        <taxon>SAR86 cluster</taxon>
    </lineage>
</organism>
<dbReference type="Proteomes" id="UP000705230">
    <property type="component" value="Unassembled WGS sequence"/>
</dbReference>